<protein>
    <submittedName>
        <fullName evidence="1">Heptaprenyl diphosphate synthase component 1</fullName>
    </submittedName>
</protein>
<name>A0ABR8XRV4_9BACL</name>
<organism evidence="1 2">
    <name type="scientific">Solibacillus merdavium</name>
    <dbReference type="NCBI Taxonomy" id="2762218"/>
    <lineage>
        <taxon>Bacteria</taxon>
        <taxon>Bacillati</taxon>
        <taxon>Bacillota</taxon>
        <taxon>Bacilli</taxon>
        <taxon>Bacillales</taxon>
        <taxon>Caryophanaceae</taxon>
        <taxon>Solibacillus</taxon>
    </lineage>
</organism>
<evidence type="ECO:0000313" key="2">
    <source>
        <dbReference type="Proteomes" id="UP000600565"/>
    </source>
</evidence>
<evidence type="ECO:0000313" key="1">
    <source>
        <dbReference type="EMBL" id="MBD8034680.1"/>
    </source>
</evidence>
<reference evidence="1 2" key="1">
    <citation type="submission" date="2020-08" db="EMBL/GenBank/DDBJ databases">
        <title>A Genomic Blueprint of the Chicken Gut Microbiome.</title>
        <authorList>
            <person name="Gilroy R."/>
            <person name="Ravi A."/>
            <person name="Getino M."/>
            <person name="Pursley I."/>
            <person name="Horton D.L."/>
            <person name="Alikhan N.-F."/>
            <person name="Baker D."/>
            <person name="Gharbi K."/>
            <person name="Hall N."/>
            <person name="Watson M."/>
            <person name="Adriaenssens E.M."/>
            <person name="Foster-Nyarko E."/>
            <person name="Jarju S."/>
            <person name="Secka A."/>
            <person name="Antonio M."/>
            <person name="Oren A."/>
            <person name="Chaudhuri R."/>
            <person name="La Ragione R.M."/>
            <person name="Hildebrand F."/>
            <person name="Pallen M.J."/>
        </authorList>
    </citation>
    <scope>NUCLEOTIDE SEQUENCE [LARGE SCALE GENOMIC DNA]</scope>
    <source>
        <strain evidence="1 2">Sa1YVA6</strain>
    </source>
</reference>
<proteinExistence type="predicted"/>
<dbReference type="RefSeq" id="WP_191705173.1">
    <property type="nucleotide sequence ID" value="NZ_JACSPW010000020.1"/>
</dbReference>
<sequence>MSATSIIQSVQTLQSNILQHVHHRALLQNVGQPTLQEEQLFFIQLPFLNGAAMTDDHKVSAVTVGIVHASLLEHEKVLEVDATSKEQQLIVLSGDYYSGRYYQLLAQSGNIRLIQKLSKGIVDRCEHQIRIYETETRSVEQWVHSLTVIESALISQYYDVYGYNAYTELMENTLTFIRLKKEYGLIQDTKQGFLYRALALADNPTVLESTMERLHGQLITRKQRALEVLKQSHIHDDLKHSIEQYITL</sequence>
<gene>
    <name evidence="1" type="ORF">H9632_16560</name>
</gene>
<dbReference type="Proteomes" id="UP000600565">
    <property type="component" value="Unassembled WGS sequence"/>
</dbReference>
<comment type="caution">
    <text evidence="1">The sequence shown here is derived from an EMBL/GenBank/DDBJ whole genome shotgun (WGS) entry which is preliminary data.</text>
</comment>
<dbReference type="EMBL" id="JACSPW010000020">
    <property type="protein sequence ID" value="MBD8034680.1"/>
    <property type="molecule type" value="Genomic_DNA"/>
</dbReference>
<dbReference type="Pfam" id="PF07307">
    <property type="entry name" value="HEPPP_synt_1"/>
    <property type="match status" value="1"/>
</dbReference>
<keyword evidence="2" id="KW-1185">Reference proteome</keyword>
<dbReference type="InterPro" id="IPR009920">
    <property type="entry name" value="HEPPP_synth_su1"/>
</dbReference>
<dbReference type="Gene3D" id="1.20.120.1450">
    <property type="match status" value="1"/>
</dbReference>
<accession>A0ABR8XRV4</accession>